<organism evidence="11 12">
    <name type="scientific">Brasilonema sennae CENA114</name>
    <dbReference type="NCBI Taxonomy" id="415709"/>
    <lineage>
        <taxon>Bacteria</taxon>
        <taxon>Bacillati</taxon>
        <taxon>Cyanobacteriota</taxon>
        <taxon>Cyanophyceae</taxon>
        <taxon>Nostocales</taxon>
        <taxon>Scytonemataceae</taxon>
        <taxon>Brasilonema</taxon>
        <taxon>Bromeliae group (in: Brasilonema)</taxon>
    </lineage>
</organism>
<dbReference type="KEGG" id="bsen:DP114_03410"/>
<evidence type="ECO:0000313" key="12">
    <source>
        <dbReference type="Proteomes" id="UP000503129"/>
    </source>
</evidence>
<dbReference type="CDD" id="cd14014">
    <property type="entry name" value="STKc_PknB_like"/>
    <property type="match status" value="1"/>
</dbReference>
<dbReference type="EMBL" id="CP030118">
    <property type="protein sequence ID" value="QDL07082.1"/>
    <property type="molecule type" value="Genomic_DNA"/>
</dbReference>
<dbReference type="GO" id="GO:0005524">
    <property type="term" value="F:ATP binding"/>
    <property type="evidence" value="ECO:0007669"/>
    <property type="project" value="UniProtKB-KW"/>
</dbReference>
<evidence type="ECO:0000256" key="1">
    <source>
        <dbReference type="ARBA" id="ARBA00012513"/>
    </source>
</evidence>
<evidence type="ECO:0000256" key="8">
    <source>
        <dbReference type="ARBA" id="ARBA00048679"/>
    </source>
</evidence>
<dbReference type="PROSITE" id="PS50011">
    <property type="entry name" value="PROTEIN_KINASE_DOM"/>
    <property type="match status" value="1"/>
</dbReference>
<keyword evidence="9" id="KW-0472">Membrane</keyword>
<evidence type="ECO:0000256" key="2">
    <source>
        <dbReference type="ARBA" id="ARBA00022527"/>
    </source>
</evidence>
<evidence type="ECO:0000256" key="9">
    <source>
        <dbReference type="SAM" id="Phobius"/>
    </source>
</evidence>
<dbReference type="PANTHER" id="PTHR24363:SF0">
    <property type="entry name" value="SERINE_THREONINE KINASE LIKE DOMAIN CONTAINING 1"/>
    <property type="match status" value="1"/>
</dbReference>
<dbReference type="AlphaFoldDB" id="A0A856M8N8"/>
<protein>
    <recommendedName>
        <fullName evidence="1">non-specific serine/threonine protein kinase</fullName>
        <ecNumber evidence="1">2.7.11.1</ecNumber>
    </recommendedName>
</protein>
<keyword evidence="3" id="KW-0808">Transferase</keyword>
<feature type="domain" description="Protein kinase" evidence="10">
    <location>
        <begin position="10"/>
        <end position="283"/>
    </location>
</feature>
<keyword evidence="6" id="KW-0067">ATP-binding</keyword>
<evidence type="ECO:0000256" key="3">
    <source>
        <dbReference type="ARBA" id="ARBA00022679"/>
    </source>
</evidence>
<accession>A0A856M8N8</accession>
<keyword evidence="9" id="KW-1133">Transmembrane helix</keyword>
<dbReference type="EC" id="2.7.11.1" evidence="1"/>
<keyword evidence="5 11" id="KW-0418">Kinase</keyword>
<dbReference type="RefSeq" id="WP_171975455.1">
    <property type="nucleotide sequence ID" value="NZ_CAWOXK010000001.1"/>
</dbReference>
<keyword evidence="2 11" id="KW-0723">Serine/threonine-protein kinase</keyword>
<comment type="catalytic activity">
    <reaction evidence="7">
        <text>L-threonyl-[protein] + ATP = O-phospho-L-threonyl-[protein] + ADP + H(+)</text>
        <dbReference type="Rhea" id="RHEA:46608"/>
        <dbReference type="Rhea" id="RHEA-COMP:11060"/>
        <dbReference type="Rhea" id="RHEA-COMP:11605"/>
        <dbReference type="ChEBI" id="CHEBI:15378"/>
        <dbReference type="ChEBI" id="CHEBI:30013"/>
        <dbReference type="ChEBI" id="CHEBI:30616"/>
        <dbReference type="ChEBI" id="CHEBI:61977"/>
        <dbReference type="ChEBI" id="CHEBI:456216"/>
        <dbReference type="EC" id="2.7.11.1"/>
    </reaction>
</comment>
<dbReference type="Pfam" id="PF00069">
    <property type="entry name" value="Pkinase"/>
    <property type="match status" value="1"/>
</dbReference>
<dbReference type="SMART" id="SM00220">
    <property type="entry name" value="S_TKc"/>
    <property type="match status" value="1"/>
</dbReference>
<keyword evidence="9" id="KW-0812">Transmembrane</keyword>
<evidence type="ECO:0000256" key="6">
    <source>
        <dbReference type="ARBA" id="ARBA00022840"/>
    </source>
</evidence>
<feature type="transmembrane region" description="Helical" evidence="9">
    <location>
        <begin position="369"/>
        <end position="391"/>
    </location>
</feature>
<evidence type="ECO:0000256" key="7">
    <source>
        <dbReference type="ARBA" id="ARBA00047899"/>
    </source>
</evidence>
<evidence type="ECO:0000313" key="11">
    <source>
        <dbReference type="EMBL" id="QDL07082.1"/>
    </source>
</evidence>
<dbReference type="GO" id="GO:0004674">
    <property type="term" value="F:protein serine/threonine kinase activity"/>
    <property type="evidence" value="ECO:0007669"/>
    <property type="project" value="UniProtKB-KW"/>
</dbReference>
<evidence type="ECO:0000259" key="10">
    <source>
        <dbReference type="PROSITE" id="PS50011"/>
    </source>
</evidence>
<dbReference type="InterPro" id="IPR000719">
    <property type="entry name" value="Prot_kinase_dom"/>
</dbReference>
<dbReference type="SUPFAM" id="SSF56112">
    <property type="entry name" value="Protein kinase-like (PK-like)"/>
    <property type="match status" value="1"/>
</dbReference>
<keyword evidence="12" id="KW-1185">Reference proteome</keyword>
<dbReference type="Proteomes" id="UP000503129">
    <property type="component" value="Chromosome"/>
</dbReference>
<dbReference type="InterPro" id="IPR011009">
    <property type="entry name" value="Kinase-like_dom_sf"/>
</dbReference>
<evidence type="ECO:0000256" key="4">
    <source>
        <dbReference type="ARBA" id="ARBA00022741"/>
    </source>
</evidence>
<dbReference type="Gene3D" id="1.10.510.10">
    <property type="entry name" value="Transferase(Phosphotransferase) domain 1"/>
    <property type="match status" value="1"/>
</dbReference>
<proteinExistence type="predicted"/>
<evidence type="ECO:0000256" key="5">
    <source>
        <dbReference type="ARBA" id="ARBA00022777"/>
    </source>
</evidence>
<reference evidence="11 12" key="1">
    <citation type="submission" date="2018-06" db="EMBL/GenBank/DDBJ databases">
        <title>Comparative genomics of Brasilonema spp. strains.</title>
        <authorList>
            <person name="Alvarenga D.O."/>
            <person name="Fiore M.F."/>
            <person name="Varani A.M."/>
        </authorList>
    </citation>
    <scope>NUCLEOTIDE SEQUENCE [LARGE SCALE GENOMIC DNA]</scope>
    <source>
        <strain evidence="11 12">CENA114</strain>
    </source>
</reference>
<keyword evidence="4" id="KW-0547">Nucleotide-binding</keyword>
<comment type="catalytic activity">
    <reaction evidence="8">
        <text>L-seryl-[protein] + ATP = O-phospho-L-seryl-[protein] + ADP + H(+)</text>
        <dbReference type="Rhea" id="RHEA:17989"/>
        <dbReference type="Rhea" id="RHEA-COMP:9863"/>
        <dbReference type="Rhea" id="RHEA-COMP:11604"/>
        <dbReference type="ChEBI" id="CHEBI:15378"/>
        <dbReference type="ChEBI" id="CHEBI:29999"/>
        <dbReference type="ChEBI" id="CHEBI:30616"/>
        <dbReference type="ChEBI" id="CHEBI:83421"/>
        <dbReference type="ChEBI" id="CHEBI:456216"/>
        <dbReference type="EC" id="2.7.11.1"/>
    </reaction>
</comment>
<dbReference type="PANTHER" id="PTHR24363">
    <property type="entry name" value="SERINE/THREONINE PROTEIN KINASE"/>
    <property type="match status" value="1"/>
</dbReference>
<sequence>MLTKLQGERYQVVQILGKSLFGQTYLVQDTHLPDYPTCVVKHFLPSSQFPISVEIRRKLFSREVEALKKLDNYDLVPHLLAHFEDNLEFYLVQQFIEGHALSVELPPGDRWSQSKVFQLLWEVLSILNFVHSCGLIHRDVKPSNILRRKQDNRLVLIDFGAVKPIWNQLIINQGKTSNFIPLEYTTIAIGTPGYMPHEQQRGKPRPNSDIYALGMIAIQALTGVHPTQLPEDRNTGEILWQELAQVNEKLALVLNKMVCHHFRDRYNSAKEALEALAPLTDFYTSTQQWASTLLPQNVRSEYQNSFPEQNVNQVFENNLSAPLLNNQTNNISEQEIVELVTKLYTPTQESTLNPSSENDQTICISPGKLTLLTGLMLGVVSGLIFMVFSYWSVQMIAPIPKIQNPSPEASKVLQ</sequence>
<name>A0A856M8N8_9CYAN</name>
<gene>
    <name evidence="11" type="ORF">DP114_03410</name>
</gene>